<evidence type="ECO:0000313" key="9">
    <source>
        <dbReference type="EMBL" id="QNL44421.1"/>
    </source>
</evidence>
<evidence type="ECO:0000256" key="7">
    <source>
        <dbReference type="ARBA" id="ARBA00023136"/>
    </source>
</evidence>
<keyword evidence="7 8" id="KW-0472">Membrane</keyword>
<proteinExistence type="inferred from homology"/>
<feature type="transmembrane region" description="Helical" evidence="8">
    <location>
        <begin position="340"/>
        <end position="373"/>
    </location>
</feature>
<dbReference type="GO" id="GO:0005886">
    <property type="term" value="C:plasma membrane"/>
    <property type="evidence" value="ECO:0007669"/>
    <property type="project" value="UniProtKB-SubCell"/>
</dbReference>
<evidence type="ECO:0000256" key="4">
    <source>
        <dbReference type="ARBA" id="ARBA00022475"/>
    </source>
</evidence>
<evidence type="ECO:0000256" key="1">
    <source>
        <dbReference type="ARBA" id="ARBA00004651"/>
    </source>
</evidence>
<keyword evidence="3" id="KW-0813">Transport</keyword>
<feature type="transmembrane region" description="Helical" evidence="8">
    <location>
        <begin position="45"/>
        <end position="66"/>
    </location>
</feature>
<comment type="similarity">
    <text evidence="2">Belongs to the autoinducer-2 exporter (AI-2E) (TC 2.A.86) family.</text>
</comment>
<dbReference type="RefSeq" id="WP_187333022.1">
    <property type="nucleotide sequence ID" value="NZ_CP060490.1"/>
</dbReference>
<dbReference type="AlphaFoldDB" id="A0A7G9B4E0"/>
<dbReference type="KEGG" id="ohi:H8790_13445"/>
<feature type="transmembrane region" description="Helical" evidence="8">
    <location>
        <begin position="86"/>
        <end position="111"/>
    </location>
</feature>
<keyword evidence="10" id="KW-1185">Reference proteome</keyword>
<feature type="transmembrane region" description="Helical" evidence="8">
    <location>
        <begin position="250"/>
        <end position="267"/>
    </location>
</feature>
<evidence type="ECO:0000256" key="5">
    <source>
        <dbReference type="ARBA" id="ARBA00022692"/>
    </source>
</evidence>
<organism evidence="9 10">
    <name type="scientific">Oscillibacter hominis</name>
    <dbReference type="NCBI Taxonomy" id="2763056"/>
    <lineage>
        <taxon>Bacteria</taxon>
        <taxon>Bacillati</taxon>
        <taxon>Bacillota</taxon>
        <taxon>Clostridia</taxon>
        <taxon>Eubacteriales</taxon>
        <taxon>Oscillospiraceae</taxon>
        <taxon>Oscillibacter</taxon>
    </lineage>
</organism>
<accession>A0A7G9B4E0</accession>
<name>A0A7G9B4E0_9FIRM</name>
<gene>
    <name evidence="9" type="ORF">H8790_13445</name>
</gene>
<feature type="transmembrane region" description="Helical" evidence="8">
    <location>
        <begin position="184"/>
        <end position="206"/>
    </location>
</feature>
<dbReference type="Proteomes" id="UP000515960">
    <property type="component" value="Chromosome"/>
</dbReference>
<keyword evidence="5 8" id="KW-0812">Transmembrane</keyword>
<keyword evidence="6 8" id="KW-1133">Transmembrane helix</keyword>
<dbReference type="Pfam" id="PF01594">
    <property type="entry name" value="AI-2E_transport"/>
    <property type="match status" value="1"/>
</dbReference>
<sequence length="411" mass="45916">MRRRDNVYVKWGLTAFLTVCAILLLYDTFFSTGTLVLFLHRLLRILAPVLYGFFIAYLLSPVVNYFERLLPERVCRVRKGKFRSPVARAISILLTMILVFFLSYLLLSILLPQLYKSILVLINNAETYYNTVYNWVNDLLESNPDVEKWATAQLDASYQNLLTWLTQKVVPQAQQLLGAVTGGIMSVLTFAKNLVVGLIVSIYLLATKEGCAASSRKMVYALFSPKQAGWLLRGLRRVDGIFSGFVRGKLLDSLIIGIICFVFSSWFQFPYAPLVSVVVGVTNVIPFFGPFLGAIPSAFLILLVSPIKCFYFILFVLVLQQVDGNLIGPRILGDSTGLSSFWVIVAILVGGGFFGIPGMFFGVPIFACLYTAVGAYTDYCLRKKDLPVDTAFYTTDLRNEPPSAPPEDEKK</sequence>
<reference evidence="9 10" key="1">
    <citation type="submission" date="2020-08" db="EMBL/GenBank/DDBJ databases">
        <authorList>
            <person name="Liu C."/>
            <person name="Sun Q."/>
        </authorList>
    </citation>
    <scope>NUCLEOTIDE SEQUENCE [LARGE SCALE GENOMIC DNA]</scope>
    <source>
        <strain evidence="9 10">NSJ-62</strain>
    </source>
</reference>
<evidence type="ECO:0000256" key="6">
    <source>
        <dbReference type="ARBA" id="ARBA00022989"/>
    </source>
</evidence>
<dbReference type="PANTHER" id="PTHR21716">
    <property type="entry name" value="TRANSMEMBRANE PROTEIN"/>
    <property type="match status" value="1"/>
</dbReference>
<feature type="transmembrane region" description="Helical" evidence="8">
    <location>
        <begin position="273"/>
        <end position="292"/>
    </location>
</feature>
<comment type="subcellular location">
    <subcellularLocation>
        <location evidence="1">Cell membrane</location>
        <topology evidence="1">Multi-pass membrane protein</topology>
    </subcellularLocation>
</comment>
<dbReference type="InterPro" id="IPR002549">
    <property type="entry name" value="AI-2E-like"/>
</dbReference>
<feature type="transmembrane region" description="Helical" evidence="8">
    <location>
        <begin position="299"/>
        <end position="320"/>
    </location>
</feature>
<dbReference type="GO" id="GO:0055085">
    <property type="term" value="P:transmembrane transport"/>
    <property type="evidence" value="ECO:0007669"/>
    <property type="project" value="TreeGrafter"/>
</dbReference>
<evidence type="ECO:0000256" key="2">
    <source>
        <dbReference type="ARBA" id="ARBA00009773"/>
    </source>
</evidence>
<protein>
    <submittedName>
        <fullName evidence="9">AI-2E family transporter</fullName>
    </submittedName>
</protein>
<dbReference type="PANTHER" id="PTHR21716:SF53">
    <property type="entry name" value="PERMEASE PERM-RELATED"/>
    <property type="match status" value="1"/>
</dbReference>
<evidence type="ECO:0000256" key="3">
    <source>
        <dbReference type="ARBA" id="ARBA00022448"/>
    </source>
</evidence>
<dbReference type="EMBL" id="CP060490">
    <property type="protein sequence ID" value="QNL44421.1"/>
    <property type="molecule type" value="Genomic_DNA"/>
</dbReference>
<keyword evidence="4" id="KW-1003">Cell membrane</keyword>
<evidence type="ECO:0000313" key="10">
    <source>
        <dbReference type="Proteomes" id="UP000515960"/>
    </source>
</evidence>
<feature type="transmembrane region" description="Helical" evidence="8">
    <location>
        <begin position="12"/>
        <end position="39"/>
    </location>
</feature>
<evidence type="ECO:0000256" key="8">
    <source>
        <dbReference type="SAM" id="Phobius"/>
    </source>
</evidence>